<feature type="binding site" evidence="2">
    <location>
        <position position="66"/>
    </location>
    <ligand>
        <name>substrate</name>
    </ligand>
</feature>
<dbReference type="InterPro" id="IPR001441">
    <property type="entry name" value="UPP_synth-like"/>
</dbReference>
<name>A0ABM5PL17_BORPR</name>
<evidence type="ECO:0000313" key="3">
    <source>
        <dbReference type="EMBL" id="AHH09826.1"/>
    </source>
</evidence>
<evidence type="ECO:0000256" key="1">
    <source>
        <dbReference type="ARBA" id="ARBA00022679"/>
    </source>
</evidence>
<comment type="function">
    <text evidence="2">Catalyzes the condensation of isopentenyl diphosphate (IPP) with allylic pyrophosphates generating different type of terpenoids.</text>
</comment>
<dbReference type="EMBL" id="CP005851">
    <property type="protein sequence ID" value="AHH09826.1"/>
    <property type="molecule type" value="Genomic_DNA"/>
</dbReference>
<feature type="binding site" evidence="2">
    <location>
        <begin position="185"/>
        <end position="187"/>
    </location>
    <ligand>
        <name>substrate</name>
    </ligand>
</feature>
<dbReference type="PANTHER" id="PTHR10291:SF0">
    <property type="entry name" value="DEHYDRODOLICHYL DIPHOSPHATE SYNTHASE 2"/>
    <property type="match status" value="1"/>
</dbReference>
<feature type="binding site" evidence="2">
    <location>
        <position position="64"/>
    </location>
    <ligand>
        <name>substrate</name>
    </ligand>
</feature>
<feature type="binding site" evidence="2">
    <location>
        <position position="179"/>
    </location>
    <ligand>
        <name>substrate</name>
    </ligand>
</feature>
<dbReference type="PROSITE" id="PS01066">
    <property type="entry name" value="UPP_SYNTHASE"/>
    <property type="match status" value="1"/>
</dbReference>
<dbReference type="Pfam" id="PF01255">
    <property type="entry name" value="Prenyltransf"/>
    <property type="match status" value="1"/>
</dbReference>
<feature type="binding site" evidence="2">
    <location>
        <position position="20"/>
    </location>
    <ligand>
        <name>substrate</name>
    </ligand>
</feature>
<dbReference type="CDD" id="cd00475">
    <property type="entry name" value="Cis_IPPS"/>
    <property type="match status" value="1"/>
</dbReference>
<feature type="active site" evidence="2">
    <location>
        <position position="15"/>
    </location>
</feature>
<reference evidence="3" key="1">
    <citation type="submission" date="2016-10" db="EMBL/GenBank/DDBJ databases">
        <title>Comparative Genomics of Relapsing Fever Spirochetes.</title>
        <authorList>
            <person name="Schwan T.G."/>
            <person name="Raffel S.J."/>
            <person name="Porcella S.F."/>
            <person name="Martens C.A."/>
            <person name="Bruno D.P."/>
            <person name="Ricklefs S.M."/>
            <person name="Barbian K.B."/>
        </authorList>
    </citation>
    <scope>NUCLEOTIDE SEQUENCE</scope>
    <source>
        <strain evidence="3">SLO</strain>
    </source>
</reference>
<keyword evidence="4" id="KW-1185">Reference proteome</keyword>
<dbReference type="PANTHER" id="PTHR10291">
    <property type="entry name" value="DEHYDRODOLICHYL DIPHOSPHATE SYNTHASE FAMILY MEMBER"/>
    <property type="match status" value="1"/>
</dbReference>
<feature type="binding site" evidence="2">
    <location>
        <begin position="16"/>
        <end position="19"/>
    </location>
    <ligand>
        <name>substrate</name>
    </ligand>
</feature>
<comment type="similarity">
    <text evidence="2">Belongs to the UPP synthase family.</text>
</comment>
<feature type="binding site" evidence="2">
    <location>
        <begin position="60"/>
        <end position="62"/>
    </location>
    <ligand>
        <name>substrate</name>
    </ligand>
</feature>
<dbReference type="SUPFAM" id="SSF64005">
    <property type="entry name" value="Undecaprenyl diphosphate synthase"/>
    <property type="match status" value="1"/>
</dbReference>
<evidence type="ECO:0000313" key="4">
    <source>
        <dbReference type="Proteomes" id="UP000019331"/>
    </source>
</evidence>
<accession>A0ABM5PL17</accession>
<dbReference type="Proteomes" id="UP000019331">
    <property type="component" value="Chromosome"/>
</dbReference>
<dbReference type="InterPro" id="IPR018520">
    <property type="entry name" value="UPP_synth-like_CS"/>
</dbReference>
<sequence>MNNNSLPMHVGIIMDGNRRWALKRGLSLFEGHKEGLKRAKEIVKYSLKLGIKYLSLYVFSTENWNRTKSEIEHLMFLIADYLSSEFEFYSTNNIKILVSGDIEALSKEVRKSIIDTIDFTKKFDGLVLNLAINYGGRNEIVRATKKILGSGLQFETLDEIIFSKFLDNPELCDLDLLIRTGGDMRISNFLLWRIAYCEFVFSSVLWPEYSVSHYDKDLEYFKNRKRNFGR</sequence>
<gene>
    <name evidence="3" type="ORF">BPA_0065200</name>
</gene>
<evidence type="ECO:0000256" key="2">
    <source>
        <dbReference type="HAMAP-Rule" id="MF_01139"/>
    </source>
</evidence>
<dbReference type="NCBIfam" id="TIGR00055">
    <property type="entry name" value="uppS"/>
    <property type="match status" value="1"/>
</dbReference>
<dbReference type="EC" id="2.5.1.-" evidence="2"/>
<keyword evidence="2" id="KW-0460">Magnesium</keyword>
<dbReference type="GO" id="GO:0008834">
    <property type="term" value="F:ditrans,polycis-undecaprenyl-diphosphate synthase [(2E,6E)-farnesyl-diphosphate specific] activity"/>
    <property type="evidence" value="ECO:0007669"/>
    <property type="project" value="UniProtKB-EC"/>
</dbReference>
<dbReference type="NCBIfam" id="NF011410">
    <property type="entry name" value="PRK14837.1"/>
    <property type="match status" value="1"/>
</dbReference>
<dbReference type="RefSeq" id="WP_025407506.1">
    <property type="nucleotide sequence ID" value="NZ_CP005851.2"/>
</dbReference>
<keyword evidence="1 2" id="KW-0808">Transferase</keyword>
<proteinExistence type="inferred from homology"/>
<dbReference type="HAMAP" id="MF_01139">
    <property type="entry name" value="ISPT"/>
    <property type="match status" value="1"/>
</dbReference>
<dbReference type="InterPro" id="IPR036424">
    <property type="entry name" value="UPP_synth-like_sf"/>
</dbReference>
<organism evidence="3 4">
    <name type="scientific">Borrelia parkeri SLO</name>
    <dbReference type="NCBI Taxonomy" id="1313294"/>
    <lineage>
        <taxon>Bacteria</taxon>
        <taxon>Pseudomonadati</taxon>
        <taxon>Spirochaetota</taxon>
        <taxon>Spirochaetia</taxon>
        <taxon>Spirochaetales</taxon>
        <taxon>Borreliaceae</taxon>
        <taxon>Borrelia</taxon>
    </lineage>
</organism>
<feature type="binding site" evidence="2">
    <location>
        <position position="32"/>
    </location>
    <ligand>
        <name>substrate</name>
    </ligand>
</feature>
<comment type="cofactor">
    <cofactor evidence="2">
        <name>Mg(2+)</name>
        <dbReference type="ChEBI" id="CHEBI:18420"/>
    </cofactor>
    <text evidence="2">Binds 2 magnesium ions per subunit.</text>
</comment>
<comment type="caution">
    <text evidence="2">Lacks conserved residue(s) required for the propagation of feature annotation.</text>
</comment>
<feature type="active site" description="Proton acceptor" evidence="2">
    <location>
        <position position="63"/>
    </location>
</feature>
<comment type="subunit">
    <text evidence="2">Homodimer.</text>
</comment>
<dbReference type="Gene3D" id="3.40.1180.10">
    <property type="entry name" value="Decaprenyl diphosphate synthase-like"/>
    <property type="match status" value="1"/>
</dbReference>
<keyword evidence="2" id="KW-0479">Metal-binding</keyword>
<feature type="binding site" evidence="2">
    <location>
        <position position="198"/>
    </location>
    <ligand>
        <name>Mg(2+)</name>
        <dbReference type="ChEBI" id="CHEBI:18420"/>
    </ligand>
</feature>
<feature type="binding site" evidence="2">
    <location>
        <position position="15"/>
    </location>
    <ligand>
        <name>Mg(2+)</name>
        <dbReference type="ChEBI" id="CHEBI:18420"/>
    </ligand>
</feature>
<protein>
    <recommendedName>
        <fullName evidence="2">Isoprenyl transferase</fullName>
        <ecNumber evidence="2">2.5.1.-</ecNumber>
    </recommendedName>
</protein>